<dbReference type="RefSeq" id="WP_106541497.1">
    <property type="nucleotide sequence ID" value="NZ_BLAU01000001.1"/>
</dbReference>
<dbReference type="Proteomes" id="UP000396862">
    <property type="component" value="Unassembled WGS sequence"/>
</dbReference>
<reference evidence="2 5" key="2">
    <citation type="submission" date="2019-10" db="EMBL/GenBank/DDBJ databases">
        <title>Prolixibacter strains distinguished by the presence of nitrate reductase genes were adept at nitrate-dependent anaerobic corrosion of metallic iron and carbon steel.</title>
        <authorList>
            <person name="Iino T."/>
            <person name="Shono N."/>
            <person name="Ito K."/>
            <person name="Nakamura R."/>
            <person name="Sueoka K."/>
            <person name="Harayama S."/>
            <person name="Ohkuma M."/>
        </authorList>
    </citation>
    <scope>NUCLEOTIDE SEQUENCE [LARGE SCALE GENOMIC DNA]</scope>
    <source>
        <strain evidence="2 5">MIC1-1</strain>
    </source>
</reference>
<dbReference type="EMBL" id="BLAU01000001">
    <property type="protein sequence ID" value="GET23199.1"/>
    <property type="molecule type" value="Genomic_DNA"/>
</dbReference>
<evidence type="ECO:0000313" key="5">
    <source>
        <dbReference type="Proteomes" id="UP000396862"/>
    </source>
</evidence>
<feature type="signal peptide" evidence="1">
    <location>
        <begin position="1"/>
        <end position="18"/>
    </location>
</feature>
<organism evidence="3 4">
    <name type="scientific">Prolixibacter denitrificans</name>
    <dbReference type="NCBI Taxonomy" id="1541063"/>
    <lineage>
        <taxon>Bacteria</taxon>
        <taxon>Pseudomonadati</taxon>
        <taxon>Bacteroidota</taxon>
        <taxon>Bacteroidia</taxon>
        <taxon>Marinilabiliales</taxon>
        <taxon>Prolixibacteraceae</taxon>
        <taxon>Prolixibacter</taxon>
    </lineage>
</organism>
<dbReference type="EMBL" id="PYGC01000003">
    <property type="protein sequence ID" value="PSK83651.1"/>
    <property type="molecule type" value="Genomic_DNA"/>
</dbReference>
<proteinExistence type="predicted"/>
<keyword evidence="1" id="KW-0732">Signal</keyword>
<dbReference type="Proteomes" id="UP000240621">
    <property type="component" value="Unassembled WGS sequence"/>
</dbReference>
<sequence length="277" mass="31902">MRTKLFILLTLVSTNCFAQFNYGETLSKLKDWELISDKNEKQEYVERIKSLTESENIFRFFDLNELHIVDVDQDGLKDILFSGEGGIDGGITEVYRSNGVSFECILSVIGKLCDVSTYQPGEKMVLRINNYACCGGFTNVFENYVLTLQGGKIKYSLQSKEEYVPEMVFPTVFFDRPIAFKIRNEEYKLRFSPVIDDTTEIVRPFDAYGNTIDVYSKNTIGYAIAERKDVTGRIWWFVKIDNNTSGVHRDWNAVGDNNKEPTYSLGWMSSRYLDLIK</sequence>
<comment type="caution">
    <text evidence="3">The sequence shown here is derived from an EMBL/GenBank/DDBJ whole genome shotgun (WGS) entry which is preliminary data.</text>
</comment>
<dbReference type="AlphaFoldDB" id="A0A2P8CF98"/>
<evidence type="ECO:0000256" key="1">
    <source>
        <dbReference type="SAM" id="SignalP"/>
    </source>
</evidence>
<name>A0A2P8CF98_9BACT</name>
<evidence type="ECO:0000313" key="2">
    <source>
        <dbReference type="EMBL" id="GET23199.1"/>
    </source>
</evidence>
<evidence type="ECO:0008006" key="6">
    <source>
        <dbReference type="Google" id="ProtNLM"/>
    </source>
</evidence>
<feature type="chain" id="PRO_5015140745" description="VCBS repeat-containing protein" evidence="1">
    <location>
        <begin position="19"/>
        <end position="277"/>
    </location>
</feature>
<protein>
    <recommendedName>
        <fullName evidence="6">VCBS repeat-containing protein</fullName>
    </recommendedName>
</protein>
<accession>A0A2P8CF98</accession>
<gene>
    <name evidence="3" type="ORF">CLV93_10366</name>
    <name evidence="2" type="ORF">JCM18694_34450</name>
</gene>
<dbReference type="OrthoDB" id="1418805at2"/>
<evidence type="ECO:0000313" key="4">
    <source>
        <dbReference type="Proteomes" id="UP000240621"/>
    </source>
</evidence>
<evidence type="ECO:0000313" key="3">
    <source>
        <dbReference type="EMBL" id="PSK83651.1"/>
    </source>
</evidence>
<reference evidence="3 4" key="1">
    <citation type="submission" date="2018-03" db="EMBL/GenBank/DDBJ databases">
        <title>Genomic Encyclopedia of Archaeal and Bacterial Type Strains, Phase II (KMG-II): from individual species to whole genera.</title>
        <authorList>
            <person name="Goeker M."/>
        </authorList>
    </citation>
    <scope>NUCLEOTIDE SEQUENCE [LARGE SCALE GENOMIC DNA]</scope>
    <source>
        <strain evidence="3 4">DSM 27267</strain>
    </source>
</reference>
<keyword evidence="5" id="KW-1185">Reference proteome</keyword>